<dbReference type="SMART" id="SM00079">
    <property type="entry name" value="PBPe"/>
    <property type="match status" value="1"/>
</dbReference>
<proteinExistence type="inferred from homology"/>
<dbReference type="CDD" id="cd13688">
    <property type="entry name" value="PBP2_GltI_DEBP"/>
    <property type="match status" value="1"/>
</dbReference>
<comment type="caution">
    <text evidence="6">The sequence shown here is derived from an EMBL/GenBank/DDBJ whole genome shotgun (WGS) entry which is preliminary data.</text>
</comment>
<dbReference type="Pfam" id="PF00497">
    <property type="entry name" value="SBP_bac_3"/>
    <property type="match status" value="1"/>
</dbReference>
<dbReference type="InterPro" id="IPR001320">
    <property type="entry name" value="Iontro_rcpt_C"/>
</dbReference>
<sequence>MRAALYSHNKERSQIMRTIQWRALACLGALVVGTGSAQAEGVLDRIAKGGPLVIAHREASIPFSYVQDGKPIGYAMDLCLKLADQVRRQTGMKDMPVQFLQVTPATRVEVVKTGKADLECGSTTNNAARRKDVGFTLAHFITGARMLVPADSKIERLEDLTHKKVVSTKDTTPLAALEQSNRARYLQMNILTAPDHAAAFEMVQKHQADAFVMDDVLLAGLAASSDDPKALKIVGRFLTTEPLAIMLPKDDEAFKKLVDDEMRRLISSGEINAIYDKWFIKPIPPARQPLDLPASYLLKDFWKYPTDQLPG</sequence>
<dbReference type="GO" id="GO:0005576">
    <property type="term" value="C:extracellular region"/>
    <property type="evidence" value="ECO:0007669"/>
    <property type="project" value="TreeGrafter"/>
</dbReference>
<dbReference type="InterPro" id="IPR001638">
    <property type="entry name" value="Solute-binding_3/MltF_N"/>
</dbReference>
<keyword evidence="2" id="KW-0813">Transport</keyword>
<dbReference type="AlphaFoldDB" id="A0A645CYI1"/>
<dbReference type="InterPro" id="IPR051455">
    <property type="entry name" value="Bact_solute-bind_prot3"/>
</dbReference>
<dbReference type="PANTHER" id="PTHR30085">
    <property type="entry name" value="AMINO ACID ABC TRANSPORTER PERMEASE"/>
    <property type="match status" value="1"/>
</dbReference>
<dbReference type="GO" id="GO:0030288">
    <property type="term" value="C:outer membrane-bounded periplasmic space"/>
    <property type="evidence" value="ECO:0007669"/>
    <property type="project" value="TreeGrafter"/>
</dbReference>
<accession>A0A645CYI1</accession>
<comment type="similarity">
    <text evidence="1">Belongs to the bacterial solute-binding protein 3 family.</text>
</comment>
<evidence type="ECO:0000256" key="3">
    <source>
        <dbReference type="ARBA" id="ARBA00022729"/>
    </source>
</evidence>
<dbReference type="GO" id="GO:0006865">
    <property type="term" value="P:amino acid transport"/>
    <property type="evidence" value="ECO:0007669"/>
    <property type="project" value="TreeGrafter"/>
</dbReference>
<keyword evidence="3" id="KW-0732">Signal</keyword>
<dbReference type="SMART" id="SM00062">
    <property type="entry name" value="PBPb"/>
    <property type="match status" value="1"/>
</dbReference>
<dbReference type="GO" id="GO:0015276">
    <property type="term" value="F:ligand-gated monoatomic ion channel activity"/>
    <property type="evidence" value="ECO:0007669"/>
    <property type="project" value="InterPro"/>
</dbReference>
<evidence type="ECO:0000259" key="5">
    <source>
        <dbReference type="SMART" id="SM00079"/>
    </source>
</evidence>
<evidence type="ECO:0000256" key="2">
    <source>
        <dbReference type="ARBA" id="ARBA00022448"/>
    </source>
</evidence>
<evidence type="ECO:0000256" key="1">
    <source>
        <dbReference type="ARBA" id="ARBA00010333"/>
    </source>
</evidence>
<reference evidence="6" key="1">
    <citation type="submission" date="2019-08" db="EMBL/GenBank/DDBJ databases">
        <authorList>
            <person name="Kucharzyk K."/>
            <person name="Murdoch R.W."/>
            <person name="Higgins S."/>
            <person name="Loffler F."/>
        </authorList>
    </citation>
    <scope>NUCLEOTIDE SEQUENCE</scope>
</reference>
<evidence type="ECO:0000313" key="6">
    <source>
        <dbReference type="EMBL" id="MPM81969.1"/>
    </source>
</evidence>
<feature type="domain" description="Ionotropic glutamate receptor C-terminal" evidence="5">
    <location>
        <begin position="56"/>
        <end position="281"/>
    </location>
</feature>
<organism evidence="6">
    <name type="scientific">bioreactor metagenome</name>
    <dbReference type="NCBI Taxonomy" id="1076179"/>
    <lineage>
        <taxon>unclassified sequences</taxon>
        <taxon>metagenomes</taxon>
        <taxon>ecological metagenomes</taxon>
    </lineage>
</organism>
<feature type="domain" description="Solute-binding protein family 3/N-terminal" evidence="4">
    <location>
        <begin position="51"/>
        <end position="282"/>
    </location>
</feature>
<gene>
    <name evidence="6" type="primary">gltI_3</name>
    <name evidence="6" type="ORF">SDC9_129027</name>
</gene>
<dbReference type="PANTHER" id="PTHR30085:SF2">
    <property type="entry name" value="GLUTAMATE_ASPARTATE IMPORT SOLUTE-BINDING PROTEIN"/>
    <property type="match status" value="1"/>
</dbReference>
<dbReference type="SUPFAM" id="SSF53850">
    <property type="entry name" value="Periplasmic binding protein-like II"/>
    <property type="match status" value="1"/>
</dbReference>
<dbReference type="GO" id="GO:0016020">
    <property type="term" value="C:membrane"/>
    <property type="evidence" value="ECO:0007669"/>
    <property type="project" value="InterPro"/>
</dbReference>
<protein>
    <submittedName>
        <fullName evidence="6">Glutamate/aspartate import solute-binding protein</fullName>
    </submittedName>
</protein>
<dbReference type="EMBL" id="VSSQ01031176">
    <property type="protein sequence ID" value="MPM81969.1"/>
    <property type="molecule type" value="Genomic_DNA"/>
</dbReference>
<evidence type="ECO:0000259" key="4">
    <source>
        <dbReference type="SMART" id="SM00062"/>
    </source>
</evidence>
<name>A0A645CYI1_9ZZZZ</name>
<dbReference type="Gene3D" id="3.40.190.10">
    <property type="entry name" value="Periplasmic binding protein-like II"/>
    <property type="match status" value="2"/>
</dbReference>